<evidence type="ECO:0000256" key="1">
    <source>
        <dbReference type="ARBA" id="ARBA00004370"/>
    </source>
</evidence>
<proteinExistence type="inferred from homology"/>
<dbReference type="Pfam" id="PF01103">
    <property type="entry name" value="Omp85"/>
    <property type="match status" value="1"/>
</dbReference>
<dbReference type="GO" id="GO:0009279">
    <property type="term" value="C:cell outer membrane"/>
    <property type="evidence" value="ECO:0007669"/>
    <property type="project" value="UniProtKB-SubCell"/>
</dbReference>
<dbReference type="InterPro" id="IPR000184">
    <property type="entry name" value="Bac_surfAg_D15"/>
</dbReference>
<comment type="subunit">
    <text evidence="8">Part of the Bam complex.</text>
</comment>
<dbReference type="AlphaFoldDB" id="A0AAE3J071"/>
<dbReference type="HAMAP" id="MF_01430">
    <property type="entry name" value="OM_assembly_BamA"/>
    <property type="match status" value="1"/>
</dbReference>
<comment type="function">
    <text evidence="8">Part of the outer membrane protein assembly complex, which is involved in assembly and insertion of beta-barrel proteins into the outer membrane.</text>
</comment>
<reference evidence="11" key="1">
    <citation type="submission" date="2022-10" db="EMBL/GenBank/DDBJ databases">
        <authorList>
            <person name="Yue Y."/>
        </authorList>
    </citation>
    <scope>NUCLEOTIDE SEQUENCE</scope>
    <source>
        <strain evidence="11">Z654</strain>
    </source>
</reference>
<evidence type="ECO:0000313" key="11">
    <source>
        <dbReference type="EMBL" id="MCV6824315.1"/>
    </source>
</evidence>
<dbReference type="PANTHER" id="PTHR12815:SF23">
    <property type="entry name" value="OUTER MEMBRANE PROTEIN ASSEMBLY FACTOR BAMA"/>
    <property type="match status" value="1"/>
</dbReference>
<dbReference type="PANTHER" id="PTHR12815">
    <property type="entry name" value="SORTING AND ASSEMBLY MACHINERY SAMM50 PROTEIN FAMILY MEMBER"/>
    <property type="match status" value="1"/>
</dbReference>
<dbReference type="EMBL" id="JAOYFC010000001">
    <property type="protein sequence ID" value="MCV6824315.1"/>
    <property type="molecule type" value="Genomic_DNA"/>
</dbReference>
<feature type="domain" description="POTRA" evidence="10">
    <location>
        <begin position="51"/>
        <end position="118"/>
    </location>
</feature>
<keyword evidence="5 8" id="KW-0677">Repeat</keyword>
<gene>
    <name evidence="8 11" type="primary">bamA</name>
    <name evidence="11" type="ORF">OH136_07070</name>
</gene>
<evidence type="ECO:0000256" key="9">
    <source>
        <dbReference type="NCBIfam" id="TIGR03303"/>
    </source>
</evidence>
<dbReference type="Pfam" id="PF07244">
    <property type="entry name" value="POTRA"/>
    <property type="match status" value="4"/>
</dbReference>
<keyword evidence="12" id="KW-1185">Reference proteome</keyword>
<evidence type="ECO:0000256" key="7">
    <source>
        <dbReference type="ARBA" id="ARBA00023237"/>
    </source>
</evidence>
<evidence type="ECO:0000259" key="10">
    <source>
        <dbReference type="PROSITE" id="PS51779"/>
    </source>
</evidence>
<accession>A0AAE3J071</accession>
<dbReference type="InterPro" id="IPR039910">
    <property type="entry name" value="D15-like"/>
</dbReference>
<keyword evidence="4 8" id="KW-0732">Signal</keyword>
<feature type="domain" description="POTRA" evidence="10">
    <location>
        <begin position="372"/>
        <end position="445"/>
    </location>
</feature>
<keyword evidence="6 8" id="KW-0472">Membrane</keyword>
<dbReference type="PROSITE" id="PS51779">
    <property type="entry name" value="POTRA"/>
    <property type="match status" value="3"/>
</dbReference>
<dbReference type="Gene3D" id="3.10.20.310">
    <property type="entry name" value="membrane protein fhac"/>
    <property type="match status" value="5"/>
</dbReference>
<keyword evidence="7 8" id="KW-0998">Cell outer membrane</keyword>
<feature type="domain" description="POTRA" evidence="10">
    <location>
        <begin position="119"/>
        <end position="196"/>
    </location>
</feature>
<sequence length="794" mass="89323">MSGFVAAVGTHAKSGAGQAISAWMRRFAALVFLCVSVVYTVAPTAAQAQNYTFSNVQIDGAIRVDQATVISYLGIERGKPVSTSELNDGYQRLVRSGLFETVEITPQGNTLRVQVREWPTINQINIEGNKRLKDDVLLEVVRSQPRLVYNPTLAEQDAFSITEAYEVSGRLAATVTPKIIRRSDNRVDLVFEVTEGKTVEIERLSFLGNRVYSDRRLRRVLETKQAGLLRTFVQADTFVADRIEFDKQILKEFYNDNGYIDFQTLSVTSELAQERDGVFLTFRIREGQQFRVGRVSVVSEIPEADPADFERQNRLRTGKVYSPLTVEASVTRMENLALKKGYSFVRVEPRITRNSRNRTLDIQLALVRGPRVFVERIDIEGNTTTLDRVIRREFRTVEGDPYNPREIQQAQERIEALGYFATTDVSTREGSSPDRVIVDVDVEETTTGTLGLGLAYSTNDGFGINATYDQRNFLGRGQRLGLGISTAAQQNSYRFSFYEPSIFSRELGFGLDLSYVNNQNDNLFYKTTTGKFRPYLDFPVSDRGRVRLNYEYENTDVYDVDRDNSSRIIVKDEGRRRDNSIGYYYTFDTRRSKIDEDFSFVARFGQDFGLNDVNPFVRSTALVGMQTTILNDLITIRAVAEGGAIGVFDGGSTKVVDRFYMGTNVMRGFESYGIGPRDLNVPNEDALGGNMYAVMRLEADFPLGIPEEYGISGGVFLDVGSVWSLDDTNGGPANGACPVADCTVDDSLRLRSVVGFALYWDTPIGPLRFNFTKALQKESYDKEQQFEFTISTEF</sequence>
<comment type="subcellular location">
    <subcellularLocation>
        <location evidence="8">Cell outer membrane</location>
    </subcellularLocation>
    <subcellularLocation>
        <location evidence="1">Membrane</location>
    </subcellularLocation>
</comment>
<dbReference type="RefSeq" id="WP_263953127.1">
    <property type="nucleotide sequence ID" value="NZ_JAOYFC010000001.1"/>
</dbReference>
<organism evidence="11 12">
    <name type="scientific">Halocynthiibacter halioticoli</name>
    <dbReference type="NCBI Taxonomy" id="2986804"/>
    <lineage>
        <taxon>Bacteria</taxon>
        <taxon>Pseudomonadati</taxon>
        <taxon>Pseudomonadota</taxon>
        <taxon>Alphaproteobacteria</taxon>
        <taxon>Rhodobacterales</taxon>
        <taxon>Paracoccaceae</taxon>
        <taxon>Halocynthiibacter</taxon>
    </lineage>
</organism>
<dbReference type="PIRSF" id="PIRSF006076">
    <property type="entry name" value="OM_assembly_OMP85"/>
    <property type="match status" value="1"/>
</dbReference>
<evidence type="ECO:0000313" key="12">
    <source>
        <dbReference type="Proteomes" id="UP001208041"/>
    </source>
</evidence>
<evidence type="ECO:0000256" key="2">
    <source>
        <dbReference type="ARBA" id="ARBA00022452"/>
    </source>
</evidence>
<dbReference type="InterPro" id="IPR023707">
    <property type="entry name" value="OM_assembly_BamA"/>
</dbReference>
<dbReference type="Gene3D" id="2.40.160.50">
    <property type="entry name" value="membrane protein fhac: a member of the omp85/tpsb transporter family"/>
    <property type="match status" value="1"/>
</dbReference>
<evidence type="ECO:0000256" key="6">
    <source>
        <dbReference type="ARBA" id="ARBA00023136"/>
    </source>
</evidence>
<dbReference type="GO" id="GO:0051205">
    <property type="term" value="P:protein insertion into membrane"/>
    <property type="evidence" value="ECO:0007669"/>
    <property type="project" value="UniProtKB-UniRule"/>
</dbReference>
<evidence type="ECO:0000256" key="8">
    <source>
        <dbReference type="HAMAP-Rule" id="MF_01430"/>
    </source>
</evidence>
<evidence type="ECO:0000256" key="5">
    <source>
        <dbReference type="ARBA" id="ARBA00022737"/>
    </source>
</evidence>
<evidence type="ECO:0000256" key="3">
    <source>
        <dbReference type="ARBA" id="ARBA00022692"/>
    </source>
</evidence>
<evidence type="ECO:0000256" key="4">
    <source>
        <dbReference type="ARBA" id="ARBA00022729"/>
    </source>
</evidence>
<keyword evidence="3 8" id="KW-0812">Transmembrane</keyword>
<dbReference type="InterPro" id="IPR010827">
    <property type="entry name" value="BamA/TamA_POTRA"/>
</dbReference>
<comment type="caution">
    <text evidence="11">The sequence shown here is derived from an EMBL/GenBank/DDBJ whole genome shotgun (WGS) entry which is preliminary data.</text>
</comment>
<protein>
    <recommendedName>
        <fullName evidence="8 9">Outer membrane protein assembly factor BamA</fullName>
    </recommendedName>
</protein>
<name>A0AAE3J071_9RHOB</name>
<dbReference type="NCBIfam" id="TIGR03303">
    <property type="entry name" value="OM_YaeT"/>
    <property type="match status" value="1"/>
</dbReference>
<dbReference type="InterPro" id="IPR034746">
    <property type="entry name" value="POTRA"/>
</dbReference>
<comment type="similarity">
    <text evidence="8">Belongs to the BamA family.</text>
</comment>
<dbReference type="GO" id="GO:0043165">
    <property type="term" value="P:Gram-negative-bacterium-type cell outer membrane assembly"/>
    <property type="evidence" value="ECO:0007669"/>
    <property type="project" value="UniProtKB-UniRule"/>
</dbReference>
<dbReference type="Proteomes" id="UP001208041">
    <property type="component" value="Unassembled WGS sequence"/>
</dbReference>
<keyword evidence="2 8" id="KW-1134">Transmembrane beta strand</keyword>